<dbReference type="AlphaFoldDB" id="A0A7U4E4V2"/>
<evidence type="ECO:0000313" key="3">
    <source>
        <dbReference type="Proteomes" id="UP000000493"/>
    </source>
</evidence>
<proteinExistence type="predicted"/>
<feature type="transmembrane region" description="Helical" evidence="1">
    <location>
        <begin position="21"/>
        <end position="42"/>
    </location>
</feature>
<evidence type="ECO:0000313" key="2">
    <source>
        <dbReference type="EMBL" id="AEI47679.1"/>
    </source>
</evidence>
<feature type="transmembrane region" description="Helical" evidence="1">
    <location>
        <begin position="77"/>
        <end position="97"/>
    </location>
</feature>
<keyword evidence="1" id="KW-1133">Transmembrane helix</keyword>
<sequence length="165" mass="18770">MKTTFLKYLNPLFEYVQFNMKLTTILIVGILTALKQFIIRYIFDDTEYLISFVILSFIYILSGAVKAHVKGEFRIHLFFGKIILKVVSYIIFIGGISTFVKMQVKGHAVDWASSVDSYLYITAAANVFFNTIKNVIIINPGLLPEKVEKWFQEGAEAGTLTKPNL</sequence>
<keyword evidence="1" id="KW-0472">Membrane</keyword>
<gene>
    <name evidence="2" type="ordered locus">Runsl_1252</name>
</gene>
<reference evidence="3" key="1">
    <citation type="submission" date="2011-06" db="EMBL/GenBank/DDBJ databases">
        <title>The complete genome of chromosome of Runella slithyformis DSM 19594.</title>
        <authorList>
            <consortium name="US DOE Joint Genome Institute (JGI-PGF)"/>
            <person name="Lucas S."/>
            <person name="Han J."/>
            <person name="Lapidus A."/>
            <person name="Bruce D."/>
            <person name="Goodwin L."/>
            <person name="Pitluck S."/>
            <person name="Peters L."/>
            <person name="Kyrpides N."/>
            <person name="Mavromatis K."/>
            <person name="Ivanova N."/>
            <person name="Ovchinnikova G."/>
            <person name="Zhang X."/>
            <person name="Misra M."/>
            <person name="Detter J.C."/>
            <person name="Tapia R."/>
            <person name="Han C."/>
            <person name="Land M."/>
            <person name="Hauser L."/>
            <person name="Markowitz V."/>
            <person name="Cheng J.-F."/>
            <person name="Hugenholtz P."/>
            <person name="Woyke T."/>
            <person name="Wu D."/>
            <person name="Tindall B."/>
            <person name="Faehrich R."/>
            <person name="Brambilla E."/>
            <person name="Klenk H.-P."/>
            <person name="Eisen J.A."/>
        </authorList>
    </citation>
    <scope>NUCLEOTIDE SEQUENCE [LARGE SCALE GENOMIC DNA]</scope>
    <source>
        <strain evidence="3">ATCC 29530 / DSM 19594 / LMG 11500 / NCIMB 11436 / LSU 4</strain>
    </source>
</reference>
<feature type="transmembrane region" description="Helical" evidence="1">
    <location>
        <begin position="117"/>
        <end position="136"/>
    </location>
</feature>
<evidence type="ECO:0008006" key="4">
    <source>
        <dbReference type="Google" id="ProtNLM"/>
    </source>
</evidence>
<organism evidence="2 3">
    <name type="scientific">Runella slithyformis (strain ATCC 29530 / DSM 19594 / LMG 11500 / NCIMB 11436 / LSU 4)</name>
    <dbReference type="NCBI Taxonomy" id="761193"/>
    <lineage>
        <taxon>Bacteria</taxon>
        <taxon>Pseudomonadati</taxon>
        <taxon>Bacteroidota</taxon>
        <taxon>Cytophagia</taxon>
        <taxon>Cytophagales</taxon>
        <taxon>Spirosomataceae</taxon>
        <taxon>Runella</taxon>
    </lineage>
</organism>
<accession>A0A7U4E4V2</accession>
<dbReference type="RefSeq" id="WP_013926998.1">
    <property type="nucleotide sequence ID" value="NC_015703.1"/>
</dbReference>
<protein>
    <recommendedName>
        <fullName evidence="4">Holin</fullName>
    </recommendedName>
</protein>
<reference evidence="2 3" key="2">
    <citation type="journal article" date="2012" name="Stand. Genomic Sci.">
        <title>Complete genome sequence of the aquatic bacterium Runella slithyformis type strain (LSU 4(T)).</title>
        <authorList>
            <person name="Copeland A."/>
            <person name="Zhang X."/>
            <person name="Misra M."/>
            <person name="Lapidus A."/>
            <person name="Nolan M."/>
            <person name="Lucas S."/>
            <person name="Deshpande S."/>
            <person name="Cheng J.F."/>
            <person name="Tapia R."/>
            <person name="Goodwin L.A."/>
            <person name="Pitluck S."/>
            <person name="Liolios K."/>
            <person name="Pagani I."/>
            <person name="Ivanova N."/>
            <person name="Mikhailova N."/>
            <person name="Pati A."/>
            <person name="Chen A."/>
            <person name="Palaniappan K."/>
            <person name="Land M."/>
            <person name="Hauser L."/>
            <person name="Pan C."/>
            <person name="Jeffries C.D."/>
            <person name="Detter J.C."/>
            <person name="Brambilla E.M."/>
            <person name="Rohde M."/>
            <person name="Djao O.D."/>
            <person name="Goker M."/>
            <person name="Sikorski J."/>
            <person name="Tindall B.J."/>
            <person name="Woyke T."/>
            <person name="Bristow J."/>
            <person name="Eisen J.A."/>
            <person name="Markowitz V."/>
            <person name="Hugenholtz P."/>
            <person name="Kyrpides N.C."/>
            <person name="Klenk H.P."/>
            <person name="Mavromatis K."/>
        </authorList>
    </citation>
    <scope>NUCLEOTIDE SEQUENCE [LARGE SCALE GENOMIC DNA]</scope>
    <source>
        <strain evidence="3">ATCC 29530 / DSM 19594 / LMG 11500 / NCIMB 11436 / LSU 4</strain>
    </source>
</reference>
<evidence type="ECO:0000256" key="1">
    <source>
        <dbReference type="SAM" id="Phobius"/>
    </source>
</evidence>
<dbReference type="KEGG" id="rsi:Runsl_1252"/>
<keyword evidence="1" id="KW-0812">Transmembrane</keyword>
<dbReference type="Proteomes" id="UP000000493">
    <property type="component" value="Chromosome"/>
</dbReference>
<name>A0A7U4E4V2_RUNSL</name>
<feature type="transmembrane region" description="Helical" evidence="1">
    <location>
        <begin position="48"/>
        <end position="65"/>
    </location>
</feature>
<keyword evidence="3" id="KW-1185">Reference proteome</keyword>
<dbReference type="EMBL" id="CP002859">
    <property type="protein sequence ID" value="AEI47679.1"/>
    <property type="molecule type" value="Genomic_DNA"/>
</dbReference>